<evidence type="ECO:0000313" key="1">
    <source>
        <dbReference type="EMBL" id="GBP20692.1"/>
    </source>
</evidence>
<organism evidence="1 2">
    <name type="scientific">Eumeta variegata</name>
    <name type="common">Bagworm moth</name>
    <name type="synonym">Eumeta japonica</name>
    <dbReference type="NCBI Taxonomy" id="151549"/>
    <lineage>
        <taxon>Eukaryota</taxon>
        <taxon>Metazoa</taxon>
        <taxon>Ecdysozoa</taxon>
        <taxon>Arthropoda</taxon>
        <taxon>Hexapoda</taxon>
        <taxon>Insecta</taxon>
        <taxon>Pterygota</taxon>
        <taxon>Neoptera</taxon>
        <taxon>Endopterygota</taxon>
        <taxon>Lepidoptera</taxon>
        <taxon>Glossata</taxon>
        <taxon>Ditrysia</taxon>
        <taxon>Tineoidea</taxon>
        <taxon>Psychidae</taxon>
        <taxon>Oiketicinae</taxon>
        <taxon>Eumeta</taxon>
    </lineage>
</organism>
<dbReference type="GO" id="GO:0007088">
    <property type="term" value="P:regulation of mitotic nuclear division"/>
    <property type="evidence" value="ECO:0007669"/>
    <property type="project" value="InterPro"/>
</dbReference>
<dbReference type="GO" id="GO:0005634">
    <property type="term" value="C:nucleus"/>
    <property type="evidence" value="ECO:0007669"/>
    <property type="project" value="TreeGrafter"/>
</dbReference>
<dbReference type="OrthoDB" id="9984940at2759"/>
<keyword evidence="2" id="KW-1185">Reference proteome</keyword>
<dbReference type="Gene3D" id="2.20.25.20">
    <property type="match status" value="1"/>
</dbReference>
<dbReference type="PANTHER" id="PTHR15493:SF9">
    <property type="entry name" value="GH14043P"/>
    <property type="match status" value="1"/>
</dbReference>
<proteinExistence type="predicted"/>
<accession>A0A4C1U2Z7</accession>
<dbReference type="EMBL" id="BGZK01000121">
    <property type="protein sequence ID" value="GBP20692.1"/>
    <property type="molecule type" value="Genomic_DNA"/>
</dbReference>
<dbReference type="Proteomes" id="UP000299102">
    <property type="component" value="Unassembled WGS sequence"/>
</dbReference>
<dbReference type="STRING" id="151549.A0A4C1U2Z7"/>
<reference evidence="1 2" key="1">
    <citation type="journal article" date="2019" name="Commun. Biol.">
        <title>The bagworm genome reveals a unique fibroin gene that provides high tensile strength.</title>
        <authorList>
            <person name="Kono N."/>
            <person name="Nakamura H."/>
            <person name="Ohtoshi R."/>
            <person name="Tomita M."/>
            <person name="Numata K."/>
            <person name="Arakawa K."/>
        </authorList>
    </citation>
    <scope>NUCLEOTIDE SEQUENCE [LARGE SCALE GENOMIC DNA]</scope>
</reference>
<evidence type="ECO:0008006" key="3">
    <source>
        <dbReference type="Google" id="ProtNLM"/>
    </source>
</evidence>
<protein>
    <recommendedName>
        <fullName evidence="3">IBR domain-containing protein</fullName>
    </recommendedName>
</protein>
<dbReference type="InterPro" id="IPR047147">
    <property type="entry name" value="FBX5_43"/>
</dbReference>
<gene>
    <name evidence="1" type="ORF">EVAR_16565_1</name>
</gene>
<dbReference type="PANTHER" id="PTHR15493">
    <property type="entry name" value="F-BOX ONLY PROTEIN 5 AND 43"/>
    <property type="match status" value="1"/>
</dbReference>
<comment type="caution">
    <text evidence="1">The sequence shown here is derived from an EMBL/GenBank/DDBJ whole genome shotgun (WGS) entry which is preliminary data.</text>
</comment>
<sequence length="284" mass="31694">MDVQHEVLNPVSPGSVYGTTNMCVTEDSGYHTSFTPGSTECSELSLDSAILPTINTAVVSASNVLTTLDKSALKFNRKYTRLKNSRSTVTNENACLPSPVRRACKRPYQEDINTKDMIFKCSSTPTSFIAGENTKENSENRNTAKICEVAHIADEKSLNSLKDIYNIVEARQHHETPKSSPPGTPRTNRFKRFAKAGSLDSRLQLCCVRCGQPSKVNEEDSGEEWAECSSNTCAYKFCRFCKCDMHLGKKCFQYDLEAPSPSKRKKPTNIIGTKKSRKNLRRLL</sequence>
<dbReference type="GO" id="GO:0045835">
    <property type="term" value="P:negative regulation of meiotic nuclear division"/>
    <property type="evidence" value="ECO:0007669"/>
    <property type="project" value="InterPro"/>
</dbReference>
<evidence type="ECO:0000313" key="2">
    <source>
        <dbReference type="Proteomes" id="UP000299102"/>
    </source>
</evidence>
<name>A0A4C1U2Z7_EUMVA</name>
<dbReference type="AlphaFoldDB" id="A0A4C1U2Z7"/>